<reference evidence="1 2" key="1">
    <citation type="submission" date="2019-02" db="EMBL/GenBank/DDBJ databases">
        <title>Deep-cultivation of Planctomycetes and their phenomic and genomic characterization uncovers novel biology.</title>
        <authorList>
            <person name="Wiegand S."/>
            <person name="Jogler M."/>
            <person name="Boedeker C."/>
            <person name="Pinto D."/>
            <person name="Vollmers J."/>
            <person name="Rivas-Marin E."/>
            <person name="Kohn T."/>
            <person name="Peeters S.H."/>
            <person name="Heuer A."/>
            <person name="Rast P."/>
            <person name="Oberbeckmann S."/>
            <person name="Bunk B."/>
            <person name="Jeske O."/>
            <person name="Meyerdierks A."/>
            <person name="Storesund J.E."/>
            <person name="Kallscheuer N."/>
            <person name="Luecker S."/>
            <person name="Lage O.M."/>
            <person name="Pohl T."/>
            <person name="Merkel B.J."/>
            <person name="Hornburger P."/>
            <person name="Mueller R.-W."/>
            <person name="Bruemmer F."/>
            <person name="Labrenz M."/>
            <person name="Spormann A.M."/>
            <person name="Op den Camp H."/>
            <person name="Overmann J."/>
            <person name="Amann R."/>
            <person name="Jetten M.S.M."/>
            <person name="Mascher T."/>
            <person name="Medema M.H."/>
            <person name="Devos D.P."/>
            <person name="Kaster A.-K."/>
            <person name="Ovreas L."/>
            <person name="Rohde M."/>
            <person name="Galperin M.Y."/>
            <person name="Jogler C."/>
        </authorList>
    </citation>
    <scope>NUCLEOTIDE SEQUENCE [LARGE SCALE GENOMIC DNA]</scope>
    <source>
        <strain evidence="1 2">K23_9</strain>
    </source>
</reference>
<dbReference type="OrthoDB" id="287040at2"/>
<dbReference type="Proteomes" id="UP000319817">
    <property type="component" value="Chromosome"/>
</dbReference>
<dbReference type="EMBL" id="CP036526">
    <property type="protein sequence ID" value="QDT13496.1"/>
    <property type="molecule type" value="Genomic_DNA"/>
</dbReference>
<evidence type="ECO:0000313" key="2">
    <source>
        <dbReference type="Proteomes" id="UP000319817"/>
    </source>
</evidence>
<evidence type="ECO:0000313" key="1">
    <source>
        <dbReference type="EMBL" id="QDT13496.1"/>
    </source>
</evidence>
<organism evidence="1 2">
    <name type="scientific">Stieleria marina</name>
    <dbReference type="NCBI Taxonomy" id="1930275"/>
    <lineage>
        <taxon>Bacteria</taxon>
        <taxon>Pseudomonadati</taxon>
        <taxon>Planctomycetota</taxon>
        <taxon>Planctomycetia</taxon>
        <taxon>Pirellulales</taxon>
        <taxon>Pirellulaceae</taxon>
        <taxon>Stieleria</taxon>
    </lineage>
</organism>
<dbReference type="AlphaFoldDB" id="A0A517P294"/>
<name>A0A517P294_9BACT</name>
<accession>A0A517P294</accession>
<proteinExistence type="predicted"/>
<protein>
    <submittedName>
        <fullName evidence="1">Uncharacterized protein</fullName>
    </submittedName>
</protein>
<keyword evidence="2" id="KW-1185">Reference proteome</keyword>
<sequence>MLTDNVQANVTSNRTPSRLERMLRIEWLGQTIASLCWIGSVLAYGISSNGDWLQLLAASAWLTANISAIAANEVESKP</sequence>
<dbReference type="RefSeq" id="WP_145421214.1">
    <property type="nucleotide sequence ID" value="NZ_CP036526.1"/>
</dbReference>
<gene>
    <name evidence="1" type="ORF">K239x_55160</name>
</gene>